<dbReference type="AlphaFoldDB" id="A0A974Y065"/>
<protein>
    <submittedName>
        <fullName evidence="1">Uncharacterized protein</fullName>
    </submittedName>
</protein>
<dbReference type="EMBL" id="CP071518">
    <property type="protein sequence ID" value="QSX78992.1"/>
    <property type="molecule type" value="Genomic_DNA"/>
</dbReference>
<dbReference type="KEGG" id="lsf:I8J32_003480"/>
<gene>
    <name evidence="1" type="ORF">I8J32_003480</name>
</gene>
<name>A0A974Y065_9GAMM</name>
<sequence>MAPAQNFARRVPLEIHVRGRDARRSADDRLLDLLAPFAPTTIVFHHALDDDLLRQHARQLEPMLRALGMDPREAIESTLLTRALQRAQRP</sequence>
<dbReference type="Proteomes" id="UP000639274">
    <property type="component" value="Chromosome"/>
</dbReference>
<proteinExistence type="predicted"/>
<evidence type="ECO:0000313" key="1">
    <source>
        <dbReference type="EMBL" id="QSX78992.1"/>
    </source>
</evidence>
<keyword evidence="2" id="KW-1185">Reference proteome</keyword>
<dbReference type="RefSeq" id="WP_207526757.1">
    <property type="nucleotide sequence ID" value="NZ_CP071518.1"/>
</dbReference>
<accession>A0A974Y065</accession>
<organism evidence="1 2">
    <name type="scientific">Agrilutibacter solisilvae</name>
    <dbReference type="NCBI Taxonomy" id="2763317"/>
    <lineage>
        <taxon>Bacteria</taxon>
        <taxon>Pseudomonadati</taxon>
        <taxon>Pseudomonadota</taxon>
        <taxon>Gammaproteobacteria</taxon>
        <taxon>Lysobacterales</taxon>
        <taxon>Lysobacteraceae</taxon>
        <taxon>Agrilutibacter</taxon>
    </lineage>
</organism>
<reference evidence="1 2" key="1">
    <citation type="submission" date="2021-03" db="EMBL/GenBank/DDBJ databases">
        <title>Lysobacter sp. nov. isolated from soil of gangwondo yeongwol, south Korea.</title>
        <authorList>
            <person name="Kim K.R."/>
            <person name="Kim K.H."/>
            <person name="Jeon C.O."/>
        </authorList>
    </citation>
    <scope>NUCLEOTIDE SEQUENCE [LARGE SCALE GENOMIC DNA]</scope>
    <source>
        <strain evidence="1 2">R19</strain>
    </source>
</reference>
<evidence type="ECO:0000313" key="2">
    <source>
        <dbReference type="Proteomes" id="UP000639274"/>
    </source>
</evidence>